<evidence type="ECO:0000313" key="2">
    <source>
        <dbReference type="EMBL" id="KAF0981867.1"/>
    </source>
</evidence>
<feature type="region of interest" description="Disordered" evidence="1">
    <location>
        <begin position="1"/>
        <end position="45"/>
    </location>
</feature>
<dbReference type="OMA" id="WSKLNKQ"/>
<dbReference type="VEuPathDB" id="AmoebaDB:NfTy_021200"/>
<sequence>MPKRSSKSSEDPDVIEPSSSRKSANNKQPTSKSSKGVQKQHKMKKALQSALVETFHAKTQAEWREWLSTHSQTKQNIWLLLYNKNSGTPSVTYEQALDEALCFGWIDSTVRKVDAHSRMQYFCKRHPAKSKWSNKNKNRVSVLIQEGKMTAHGLSAIQLAKENGMWDFLKDAHDLVCPPDLLDAFEEQGEEAKQNFEAFPPYVKKGILSWLCDAKRQETREKRIREIVEKAERNERARFD</sequence>
<dbReference type="AlphaFoldDB" id="A0A6A5BX72"/>
<dbReference type="OrthoDB" id="10263401at2759"/>
<evidence type="ECO:0000313" key="3">
    <source>
        <dbReference type="Proteomes" id="UP000444721"/>
    </source>
</evidence>
<comment type="caution">
    <text evidence="2">The sequence shown here is derived from an EMBL/GenBank/DDBJ whole genome shotgun (WGS) entry which is preliminary data.</text>
</comment>
<proteinExistence type="predicted"/>
<organism evidence="2 3">
    <name type="scientific">Naegleria fowleri</name>
    <name type="common">Brain eating amoeba</name>
    <dbReference type="NCBI Taxonomy" id="5763"/>
    <lineage>
        <taxon>Eukaryota</taxon>
        <taxon>Discoba</taxon>
        <taxon>Heterolobosea</taxon>
        <taxon>Tetramitia</taxon>
        <taxon>Eutetramitia</taxon>
        <taxon>Vahlkampfiidae</taxon>
        <taxon>Naegleria</taxon>
    </lineage>
</organism>
<dbReference type="RefSeq" id="XP_044566580.1">
    <property type="nucleotide sequence ID" value="XM_044702169.1"/>
</dbReference>
<dbReference type="VEuPathDB" id="AmoebaDB:NF0040780"/>
<dbReference type="VEuPathDB" id="AmoebaDB:FDP41_011728"/>
<dbReference type="Pfam" id="PF13376">
    <property type="entry name" value="OmdA"/>
    <property type="match status" value="1"/>
</dbReference>
<dbReference type="Proteomes" id="UP000444721">
    <property type="component" value="Unassembled WGS sequence"/>
</dbReference>
<gene>
    <name evidence="2" type="ORF">FDP41_011728</name>
</gene>
<accession>A0A6A5BX72</accession>
<protein>
    <recommendedName>
        <fullName evidence="4">Bacteriocin-protection protein</fullName>
    </recommendedName>
</protein>
<dbReference type="GeneID" id="68118943"/>
<reference evidence="2 3" key="1">
    <citation type="journal article" date="2019" name="Sci. Rep.">
        <title>Nanopore sequencing improves the draft genome of the human pathogenic amoeba Naegleria fowleri.</title>
        <authorList>
            <person name="Liechti N."/>
            <person name="Schurch N."/>
            <person name="Bruggmann R."/>
            <person name="Wittwer M."/>
        </authorList>
    </citation>
    <scope>NUCLEOTIDE SEQUENCE [LARGE SCALE GENOMIC DNA]</scope>
    <source>
        <strain evidence="2 3">ATCC 30894</strain>
    </source>
</reference>
<feature type="compositionally biased region" description="Polar residues" evidence="1">
    <location>
        <begin position="17"/>
        <end position="37"/>
    </location>
</feature>
<evidence type="ECO:0008006" key="4">
    <source>
        <dbReference type="Google" id="ProtNLM"/>
    </source>
</evidence>
<name>A0A6A5BX72_NAEFO</name>
<keyword evidence="3" id="KW-1185">Reference proteome</keyword>
<evidence type="ECO:0000256" key="1">
    <source>
        <dbReference type="SAM" id="MobiDB-lite"/>
    </source>
</evidence>
<dbReference type="EMBL" id="VFQX01000012">
    <property type="protein sequence ID" value="KAF0981867.1"/>
    <property type="molecule type" value="Genomic_DNA"/>
</dbReference>